<dbReference type="EMBL" id="JAOZYC010000136">
    <property type="protein sequence ID" value="MEB8340784.1"/>
    <property type="molecule type" value="Genomic_DNA"/>
</dbReference>
<dbReference type="PANTHER" id="PTHR42110">
    <property type="entry name" value="L-ASPARAGINASE, PUTATIVE (AFU_ORTHOLOGUE AFUA_3G11890)-RELATED"/>
    <property type="match status" value="1"/>
</dbReference>
<comment type="caution">
    <text evidence="1">The sequence shown here is derived from an EMBL/GenBank/DDBJ whole genome shotgun (WGS) entry which is preliminary data.</text>
</comment>
<organism evidence="1 2">
    <name type="scientific">Streptomyces endophyticus</name>
    <dbReference type="NCBI Taxonomy" id="714166"/>
    <lineage>
        <taxon>Bacteria</taxon>
        <taxon>Bacillati</taxon>
        <taxon>Actinomycetota</taxon>
        <taxon>Actinomycetes</taxon>
        <taxon>Kitasatosporales</taxon>
        <taxon>Streptomycetaceae</taxon>
        <taxon>Streptomyces</taxon>
    </lineage>
</organism>
<evidence type="ECO:0000313" key="1">
    <source>
        <dbReference type="EMBL" id="MEB8340784.1"/>
    </source>
</evidence>
<dbReference type="Proteomes" id="UP001354931">
    <property type="component" value="Unassembled WGS sequence"/>
</dbReference>
<gene>
    <name evidence="1" type="ORF">OKJ99_25115</name>
</gene>
<dbReference type="InterPro" id="IPR010349">
    <property type="entry name" value="Asparaginase_II"/>
</dbReference>
<keyword evidence="2" id="KW-1185">Reference proteome</keyword>
<reference evidence="1 2" key="1">
    <citation type="submission" date="2022-10" db="EMBL/GenBank/DDBJ databases">
        <authorList>
            <person name="Xie J."/>
            <person name="Shen N."/>
        </authorList>
    </citation>
    <scope>NUCLEOTIDE SEQUENCE [LARGE SCALE GENOMIC DNA]</scope>
    <source>
        <strain evidence="1 2">YIM65594</strain>
    </source>
</reference>
<sequence>MTAAAPSKSTPVSPVSRPEWPVLAEVWRGDFVESVHHGSVVVLDADGAAVLAVGPVDSPMYPRSSNKPLQAVGMLRAGLDLDGELLALACASHSGEGFHLDGVRRILAGAGLTEDALRCTEALPIGAEAQPAHLAAGLGPSRITMNCSGKHAAMLATCVAAGWSVDDYLDPGHPLQLALRDTLEDLAGEKSTAVGVDGCGAPLFALTLTGLARAFAKIATAAEGTHEKRVATAMNTHPEYVGGTGRDVTTLMRALPGVVAKDGAEGVYALARPDGSAVALKIADGAQRPRPVVMTAALRHLGVDVDSDPRLAALTEASVLGHGEPVGAVRPSAALATEGRRPEAGV</sequence>
<evidence type="ECO:0000313" key="2">
    <source>
        <dbReference type="Proteomes" id="UP001354931"/>
    </source>
</evidence>
<dbReference type="Pfam" id="PF06089">
    <property type="entry name" value="Asparaginase_II"/>
    <property type="match status" value="1"/>
</dbReference>
<protein>
    <submittedName>
        <fullName evidence="1">Asparaginase</fullName>
    </submittedName>
</protein>
<proteinExistence type="predicted"/>
<accession>A0ABU6F9X5</accession>
<dbReference type="PANTHER" id="PTHR42110:SF1">
    <property type="entry name" value="L-ASPARAGINASE, PUTATIVE (AFU_ORTHOLOGUE AFUA_3G11890)-RELATED"/>
    <property type="match status" value="1"/>
</dbReference>
<dbReference type="RefSeq" id="WP_326019705.1">
    <property type="nucleotide sequence ID" value="NZ_JAOZYC010000136.1"/>
</dbReference>
<name>A0ABU6F9X5_9ACTN</name>